<evidence type="ECO:0000313" key="2">
    <source>
        <dbReference type="Proteomes" id="UP000831327"/>
    </source>
</evidence>
<dbReference type="Proteomes" id="UP000831327">
    <property type="component" value="Chromosome"/>
</dbReference>
<gene>
    <name evidence="1" type="ORF">Rmf_39410</name>
</gene>
<accession>A0ABM7Y7L4</accession>
<dbReference type="RefSeq" id="WP_244408221.1">
    <property type="nucleotide sequence ID" value="NZ_AP025637.1"/>
</dbReference>
<sequence length="83" mass="9136">MLKPGDPVWVKVRDYGFVGVAAVTGTPEPARDVKVRNEAGGLLPVLDAVKPGSFHSQFIDDLEKCEWFVPVDWLETKPQSEAV</sequence>
<reference evidence="1 2" key="1">
    <citation type="journal article" date="2016" name="Microbes Environ.">
        <title>Phylogenetically diverse aerobic anoxygenic phototrophic bacteria isolated from epilithic biofilms in Tama river, Japan.</title>
        <authorList>
            <person name="Hirose S."/>
            <person name="Matsuura K."/>
            <person name="Haruta S."/>
        </authorList>
    </citation>
    <scope>NUCLEOTIDE SEQUENCE [LARGE SCALE GENOMIC DNA]</scope>
    <source>
        <strain evidence="1 2">S08</strain>
    </source>
</reference>
<evidence type="ECO:0000313" key="1">
    <source>
        <dbReference type="EMBL" id="BDG74012.1"/>
    </source>
</evidence>
<dbReference type="EMBL" id="AP025637">
    <property type="protein sequence ID" value="BDG74012.1"/>
    <property type="molecule type" value="Genomic_DNA"/>
</dbReference>
<name>A0ABM7Y7L4_9PROT</name>
<proteinExistence type="predicted"/>
<protein>
    <submittedName>
        <fullName evidence="1">Uncharacterized protein</fullName>
    </submittedName>
</protein>
<keyword evidence="2" id="KW-1185">Reference proteome</keyword>
<organism evidence="1 2">
    <name type="scientific">Roseomonas fluvialis</name>
    <dbReference type="NCBI Taxonomy" id="1750527"/>
    <lineage>
        <taxon>Bacteria</taxon>
        <taxon>Pseudomonadati</taxon>
        <taxon>Pseudomonadota</taxon>
        <taxon>Alphaproteobacteria</taxon>
        <taxon>Acetobacterales</taxon>
        <taxon>Roseomonadaceae</taxon>
        <taxon>Roseomonas</taxon>
    </lineage>
</organism>